<keyword evidence="1" id="KW-1133">Transmembrane helix</keyword>
<evidence type="ECO:0000313" key="2">
    <source>
        <dbReference type="Proteomes" id="UP000079169"/>
    </source>
</evidence>
<dbReference type="STRING" id="121845.A0A1S4EFB9"/>
<organism evidence="2 3">
    <name type="scientific">Diaphorina citri</name>
    <name type="common">Asian citrus psyllid</name>
    <dbReference type="NCBI Taxonomy" id="121845"/>
    <lineage>
        <taxon>Eukaryota</taxon>
        <taxon>Metazoa</taxon>
        <taxon>Ecdysozoa</taxon>
        <taxon>Arthropoda</taxon>
        <taxon>Hexapoda</taxon>
        <taxon>Insecta</taxon>
        <taxon>Pterygota</taxon>
        <taxon>Neoptera</taxon>
        <taxon>Paraneoptera</taxon>
        <taxon>Hemiptera</taxon>
        <taxon>Sternorrhyncha</taxon>
        <taxon>Psylloidea</taxon>
        <taxon>Psyllidae</taxon>
        <taxon>Diaphorininae</taxon>
        <taxon>Diaphorina</taxon>
    </lineage>
</organism>
<dbReference type="KEGG" id="dci:108252773"/>
<protein>
    <submittedName>
        <fullName evidence="3">Uncharacterized protein LOC108252773</fullName>
    </submittedName>
</protein>
<dbReference type="GeneID" id="108252773"/>
<dbReference type="Proteomes" id="UP000079169">
    <property type="component" value="Unplaced"/>
</dbReference>
<dbReference type="RefSeq" id="XP_017300865.1">
    <property type="nucleotide sequence ID" value="XM_017445376.2"/>
</dbReference>
<name>A0A1S4EFB9_DIACI</name>
<accession>A0A1S4EFB9</accession>
<evidence type="ECO:0000313" key="3">
    <source>
        <dbReference type="RefSeq" id="XP_017300865.1"/>
    </source>
</evidence>
<dbReference type="PaxDb" id="121845-A0A1S4EFB9"/>
<dbReference type="PANTHER" id="PTHR47272">
    <property type="entry name" value="DDE_TNP_1_7 DOMAIN-CONTAINING PROTEIN"/>
    <property type="match status" value="1"/>
</dbReference>
<feature type="non-terminal residue" evidence="3">
    <location>
        <position position="111"/>
    </location>
</feature>
<proteinExistence type="predicted"/>
<reference evidence="3" key="1">
    <citation type="submission" date="2025-08" db="UniProtKB">
        <authorList>
            <consortium name="RefSeq"/>
        </authorList>
    </citation>
    <scope>IDENTIFICATION</scope>
</reference>
<feature type="transmembrane region" description="Helical" evidence="1">
    <location>
        <begin position="66"/>
        <end position="86"/>
    </location>
</feature>
<keyword evidence="1" id="KW-0812">Transmembrane</keyword>
<dbReference type="PANTHER" id="PTHR47272:SF1">
    <property type="entry name" value="PIGGYBAC TRANSPOSABLE ELEMENT-DERIVED PROTEIN 3-LIKE"/>
    <property type="match status" value="1"/>
</dbReference>
<evidence type="ECO:0000256" key="1">
    <source>
        <dbReference type="SAM" id="Phobius"/>
    </source>
</evidence>
<keyword evidence="1" id="KW-0472">Membrane</keyword>
<keyword evidence="2" id="KW-1185">Reference proteome</keyword>
<gene>
    <name evidence="3" type="primary">LOC108252773</name>
</gene>
<sequence>MSREQEIIRNILDELLDGNDSDFSDLDDSGDEDELTLAASTSENRIPEPQQQSASLYKYSIKSRRWYIYIFWHSIIIATMNSWLVYRDNSKTLGIPFLPLRKFQTEVATAL</sequence>
<dbReference type="AlphaFoldDB" id="A0A1S4EFB9"/>